<reference evidence="4" key="1">
    <citation type="submission" date="2020-08" db="EMBL/GenBank/DDBJ databases">
        <title>Lacibacter sp. S13-6-6 genome sequencing.</title>
        <authorList>
            <person name="Jin L."/>
        </authorList>
    </citation>
    <scope>NUCLEOTIDE SEQUENCE [LARGE SCALE GENOMIC DNA]</scope>
    <source>
        <strain evidence="4">S13-6-6</strain>
    </source>
</reference>
<proteinExistence type="inferred from homology"/>
<dbReference type="Proteomes" id="UP000515344">
    <property type="component" value="Chromosome"/>
</dbReference>
<dbReference type="RefSeq" id="WP_182801758.1">
    <property type="nucleotide sequence ID" value="NZ_CP060007.1"/>
</dbReference>
<keyword evidence="2" id="KW-0560">Oxidoreductase</keyword>
<dbReference type="PRINTS" id="PR00081">
    <property type="entry name" value="GDHRDH"/>
</dbReference>
<evidence type="ECO:0000313" key="4">
    <source>
        <dbReference type="Proteomes" id="UP000515344"/>
    </source>
</evidence>
<dbReference type="PANTHER" id="PTHR43669:SF3">
    <property type="entry name" value="ALCOHOL DEHYDROGENASE, PUTATIVE (AFU_ORTHOLOGUE AFUA_3G03445)-RELATED"/>
    <property type="match status" value="1"/>
</dbReference>
<comment type="similarity">
    <text evidence="1">Belongs to the short-chain dehydrogenases/reductases (SDR) family.</text>
</comment>
<dbReference type="GO" id="GO:0016491">
    <property type="term" value="F:oxidoreductase activity"/>
    <property type="evidence" value="ECO:0007669"/>
    <property type="project" value="UniProtKB-KW"/>
</dbReference>
<dbReference type="InterPro" id="IPR036291">
    <property type="entry name" value="NAD(P)-bd_dom_sf"/>
</dbReference>
<dbReference type="KEGG" id="lacs:H4075_15590"/>
<evidence type="ECO:0000256" key="1">
    <source>
        <dbReference type="ARBA" id="ARBA00006484"/>
    </source>
</evidence>
<protein>
    <submittedName>
        <fullName evidence="3">SDR family NAD(P)-dependent oxidoreductase</fullName>
    </submittedName>
</protein>
<sequence length="229" mass="24427">MKTAIVTGATGNLGQAVVKKFIEEGYYVVGTVIPNDPVQLDFPAHQYEAVTVDLLDEGAASAFVSSVIEKHAAIDAAVLTVGGFAMGSIAETASADILKQYKLNFETVYHVARPVFVQMMKQKSGRLFMIGSKPGLSAANSKGMTAYGLAKSLVIRLAEIMNVEAKGTNVVASLVVPGTIDTPQNRKSMPDADVSKWVKPEDIANVIYYHSSDEGAILRETVIKVYGNG</sequence>
<dbReference type="SUPFAM" id="SSF51735">
    <property type="entry name" value="NAD(P)-binding Rossmann-fold domains"/>
    <property type="match status" value="1"/>
</dbReference>
<evidence type="ECO:0000256" key="2">
    <source>
        <dbReference type="ARBA" id="ARBA00023002"/>
    </source>
</evidence>
<keyword evidence="4" id="KW-1185">Reference proteome</keyword>
<dbReference type="AlphaFoldDB" id="A0A7G5XDE0"/>
<dbReference type="InterPro" id="IPR002347">
    <property type="entry name" value="SDR_fam"/>
</dbReference>
<dbReference type="Pfam" id="PF00106">
    <property type="entry name" value="adh_short"/>
    <property type="match status" value="1"/>
</dbReference>
<dbReference type="Gene3D" id="3.40.50.720">
    <property type="entry name" value="NAD(P)-binding Rossmann-like Domain"/>
    <property type="match status" value="1"/>
</dbReference>
<accession>A0A7G5XDE0</accession>
<gene>
    <name evidence="3" type="ORF">H4075_15590</name>
</gene>
<organism evidence="3 4">
    <name type="scientific">Lacibacter sediminis</name>
    <dbReference type="NCBI Taxonomy" id="2760713"/>
    <lineage>
        <taxon>Bacteria</taxon>
        <taxon>Pseudomonadati</taxon>
        <taxon>Bacteroidota</taxon>
        <taxon>Chitinophagia</taxon>
        <taxon>Chitinophagales</taxon>
        <taxon>Chitinophagaceae</taxon>
        <taxon>Lacibacter</taxon>
    </lineage>
</organism>
<evidence type="ECO:0000313" key="3">
    <source>
        <dbReference type="EMBL" id="QNA43493.1"/>
    </source>
</evidence>
<dbReference type="EMBL" id="CP060007">
    <property type="protein sequence ID" value="QNA43493.1"/>
    <property type="molecule type" value="Genomic_DNA"/>
</dbReference>
<dbReference type="PANTHER" id="PTHR43669">
    <property type="entry name" value="5-KETO-D-GLUCONATE 5-REDUCTASE"/>
    <property type="match status" value="1"/>
</dbReference>
<name>A0A7G5XDE0_9BACT</name>